<evidence type="ECO:0000313" key="2">
    <source>
        <dbReference type="EMBL" id="MFB9471759.1"/>
    </source>
</evidence>
<dbReference type="Proteomes" id="UP001589568">
    <property type="component" value="Unassembled WGS sequence"/>
</dbReference>
<evidence type="ECO:0000313" key="3">
    <source>
        <dbReference type="Proteomes" id="UP001589568"/>
    </source>
</evidence>
<protein>
    <submittedName>
        <fullName evidence="2">GAF domain-containing protein</fullName>
    </submittedName>
</protein>
<evidence type="ECO:0000259" key="1">
    <source>
        <dbReference type="SMART" id="SM00065"/>
    </source>
</evidence>
<dbReference type="InterPro" id="IPR003018">
    <property type="entry name" value="GAF"/>
</dbReference>
<feature type="domain" description="GAF" evidence="1">
    <location>
        <begin position="15"/>
        <end position="164"/>
    </location>
</feature>
<proteinExistence type="predicted"/>
<dbReference type="InterPro" id="IPR029016">
    <property type="entry name" value="GAF-like_dom_sf"/>
</dbReference>
<sequence length="209" mass="22042">MAVRDPLPPGDVELTERRLLMSVVEVARHVFDSAAASIFLVDGDTGELVFTAVSGKGEGHLPGTRFPQGTGIAGWVAASGQPMIADDVEEVAYFARYAAEATGYVPSSIMAAPLIRYEECIGVLEVLDRSDALRGELADVDLLSLLATQAACGLELLLRWRHTHAAAAVSRGDDLRTMLERIASRVLSGGGTPNATALTLLVAADELLA</sequence>
<dbReference type="Gene3D" id="3.30.450.40">
    <property type="match status" value="1"/>
</dbReference>
<organism evidence="2 3">
    <name type="scientific">Nonomuraea salmonea</name>
    <dbReference type="NCBI Taxonomy" id="46181"/>
    <lineage>
        <taxon>Bacteria</taxon>
        <taxon>Bacillati</taxon>
        <taxon>Actinomycetota</taxon>
        <taxon>Actinomycetes</taxon>
        <taxon>Streptosporangiales</taxon>
        <taxon>Streptosporangiaceae</taxon>
        <taxon>Nonomuraea</taxon>
    </lineage>
</organism>
<dbReference type="EMBL" id="JBHMCF010000017">
    <property type="protein sequence ID" value="MFB9471759.1"/>
    <property type="molecule type" value="Genomic_DNA"/>
</dbReference>
<reference evidence="2 3" key="1">
    <citation type="submission" date="2024-09" db="EMBL/GenBank/DDBJ databases">
        <authorList>
            <person name="Sun Q."/>
            <person name="Mori K."/>
        </authorList>
    </citation>
    <scope>NUCLEOTIDE SEQUENCE [LARGE SCALE GENOMIC DNA]</scope>
    <source>
        <strain evidence="2 3">JCM 3324</strain>
    </source>
</reference>
<gene>
    <name evidence="2" type="ORF">ACFFR3_19745</name>
</gene>
<name>A0ABV5NPV8_9ACTN</name>
<comment type="caution">
    <text evidence="2">The sequence shown here is derived from an EMBL/GenBank/DDBJ whole genome shotgun (WGS) entry which is preliminary data.</text>
</comment>
<dbReference type="SMART" id="SM00065">
    <property type="entry name" value="GAF"/>
    <property type="match status" value="1"/>
</dbReference>
<dbReference type="Pfam" id="PF13185">
    <property type="entry name" value="GAF_2"/>
    <property type="match status" value="1"/>
</dbReference>
<accession>A0ABV5NPV8</accession>
<dbReference type="SUPFAM" id="SSF55781">
    <property type="entry name" value="GAF domain-like"/>
    <property type="match status" value="1"/>
</dbReference>
<keyword evidence="3" id="KW-1185">Reference proteome</keyword>
<dbReference type="RefSeq" id="WP_345409082.1">
    <property type="nucleotide sequence ID" value="NZ_BAAAXS010000001.1"/>
</dbReference>